<dbReference type="InterPro" id="IPR005229">
    <property type="entry name" value="YicC/YloC-like"/>
</dbReference>
<dbReference type="Pfam" id="PF08340">
    <property type="entry name" value="YicC-like_C"/>
    <property type="match status" value="1"/>
</dbReference>
<evidence type="ECO:0000259" key="6">
    <source>
        <dbReference type="Pfam" id="PF03755"/>
    </source>
</evidence>
<evidence type="ECO:0000313" key="9">
    <source>
        <dbReference type="Proteomes" id="UP000257323"/>
    </source>
</evidence>
<evidence type="ECO:0000256" key="2">
    <source>
        <dbReference type="ARBA" id="ARBA00022722"/>
    </source>
</evidence>
<keyword evidence="3" id="KW-0255">Endonuclease</keyword>
<comment type="similarity">
    <text evidence="5">Belongs to the YicC/YloC family.</text>
</comment>
<evidence type="ECO:0000259" key="7">
    <source>
        <dbReference type="Pfam" id="PF08340"/>
    </source>
</evidence>
<feature type="domain" description="Endoribonuclease YicC-like C-terminal" evidence="7">
    <location>
        <begin position="176"/>
        <end position="291"/>
    </location>
</feature>
<dbReference type="InterPro" id="IPR013527">
    <property type="entry name" value="YicC-like_N"/>
</dbReference>
<evidence type="ECO:0000256" key="1">
    <source>
        <dbReference type="ARBA" id="ARBA00001968"/>
    </source>
</evidence>
<evidence type="ECO:0000256" key="4">
    <source>
        <dbReference type="ARBA" id="ARBA00022801"/>
    </source>
</evidence>
<comment type="caution">
    <text evidence="8">The sequence shown here is derived from an EMBL/GenBank/DDBJ whole genome shotgun (WGS) entry which is preliminary data.</text>
</comment>
<dbReference type="InterPro" id="IPR013551">
    <property type="entry name" value="YicC-like_C"/>
</dbReference>
<evidence type="ECO:0000256" key="5">
    <source>
        <dbReference type="ARBA" id="ARBA00035648"/>
    </source>
</evidence>
<keyword evidence="2" id="KW-0540">Nuclease</keyword>
<evidence type="ECO:0000313" key="8">
    <source>
        <dbReference type="EMBL" id="RFT15390.1"/>
    </source>
</evidence>
<feature type="domain" description="Endoribonuclease YicC-like N-terminal" evidence="6">
    <location>
        <begin position="2"/>
        <end position="154"/>
    </location>
</feature>
<protein>
    <submittedName>
        <fullName evidence="8">Protein YicC</fullName>
    </submittedName>
</protein>
<dbReference type="EMBL" id="QUAH01000009">
    <property type="protein sequence ID" value="RFT15390.1"/>
    <property type="molecule type" value="Genomic_DNA"/>
</dbReference>
<dbReference type="NCBIfam" id="TIGR00255">
    <property type="entry name" value="YicC/YloC family endoribonuclease"/>
    <property type="match status" value="1"/>
</dbReference>
<dbReference type="PANTHER" id="PTHR30636:SF3">
    <property type="entry name" value="UPF0701 PROTEIN YICC"/>
    <property type="match status" value="1"/>
</dbReference>
<gene>
    <name evidence="8" type="ORF">OP8BY_0280</name>
</gene>
<dbReference type="PANTHER" id="PTHR30636">
    <property type="entry name" value="UPF0701 PROTEIN YICC"/>
    <property type="match status" value="1"/>
</dbReference>
<reference evidence="8 9" key="1">
    <citation type="submission" date="2018-08" db="EMBL/GenBank/DDBJ databases">
        <title>Genome analysis of the thermophilic bacterium of the candidate phylum Aminicenantes from deep subsurface aquifer revealed its physiology and ecological role.</title>
        <authorList>
            <person name="Kadnikov V.V."/>
            <person name="Mardanov A.V."/>
            <person name="Beletsky A.V."/>
            <person name="Karnachuk O.V."/>
            <person name="Ravin N.V."/>
        </authorList>
    </citation>
    <scope>NUCLEOTIDE SEQUENCE [LARGE SCALE GENOMIC DNA]</scope>
    <source>
        <strain evidence="8">BY38</strain>
    </source>
</reference>
<name>A0A3E2BKX2_9BACT</name>
<dbReference type="GO" id="GO:0016787">
    <property type="term" value="F:hydrolase activity"/>
    <property type="evidence" value="ECO:0007669"/>
    <property type="project" value="UniProtKB-KW"/>
</dbReference>
<comment type="cofactor">
    <cofactor evidence="1">
        <name>a divalent metal cation</name>
        <dbReference type="ChEBI" id="CHEBI:60240"/>
    </cofactor>
</comment>
<sequence length="291" mass="33854">MIRSMTGFAERNFTGPGLRVKIFIKTLNHRFFDWVYKGDSLGQLENQLRAACQKKIVRGRVEVVLEINYLSAESWEFSVNRPLLEKIVAEMKSLSRKVGLPIDLSLEQLLRVPQLVKINQKELSREDKRFILEAFEKTVDDIVSQREREGREIARHLNGHLARIKKSLAEIERIFSRQPDRLKTKLAKKLKDLNHNNLSEERLSEEVAYLMQRFDLAEEINRLKSHLGGFCQLIRPEVNEPVGKNLDFLAQELSREANTLNSKAQDLGIIKRCLKIKNEIESIRQQVQNLE</sequence>
<dbReference type="Proteomes" id="UP000257323">
    <property type="component" value="Unassembled WGS sequence"/>
</dbReference>
<keyword evidence="4" id="KW-0378">Hydrolase</keyword>
<organism evidence="8 9">
    <name type="scientific">Candidatus Saccharicenans subterraneus</name>
    <dbReference type="NCBI Taxonomy" id="2508984"/>
    <lineage>
        <taxon>Bacteria</taxon>
        <taxon>Candidatus Aminicenantota</taxon>
        <taxon>Candidatus Aminicenantia</taxon>
        <taxon>Candidatus Aminicenantales</taxon>
        <taxon>Candidatus Saccharicenantaceae</taxon>
        <taxon>Candidatus Saccharicenans</taxon>
    </lineage>
</organism>
<dbReference type="Pfam" id="PF03755">
    <property type="entry name" value="YicC-like_N"/>
    <property type="match status" value="1"/>
</dbReference>
<evidence type="ECO:0000256" key="3">
    <source>
        <dbReference type="ARBA" id="ARBA00022759"/>
    </source>
</evidence>
<proteinExistence type="inferred from homology"/>
<dbReference type="GO" id="GO:0004521">
    <property type="term" value="F:RNA endonuclease activity"/>
    <property type="evidence" value="ECO:0007669"/>
    <property type="project" value="InterPro"/>
</dbReference>
<dbReference type="AlphaFoldDB" id="A0A3E2BKX2"/>
<accession>A0A3E2BKX2</accession>